<keyword evidence="3 6" id="KW-0731">Sigma factor</keyword>
<dbReference type="PROSITE" id="PS01063">
    <property type="entry name" value="SIGMA70_ECF"/>
    <property type="match status" value="1"/>
</dbReference>
<dbReference type="GO" id="GO:0006352">
    <property type="term" value="P:DNA-templated transcription initiation"/>
    <property type="evidence" value="ECO:0007669"/>
    <property type="project" value="InterPro"/>
</dbReference>
<evidence type="ECO:0000256" key="3">
    <source>
        <dbReference type="ARBA" id="ARBA00023082"/>
    </source>
</evidence>
<dbReference type="GO" id="GO:0006950">
    <property type="term" value="P:response to stress"/>
    <property type="evidence" value="ECO:0007669"/>
    <property type="project" value="UniProtKB-ARBA"/>
</dbReference>
<keyword evidence="10" id="KW-1185">Reference proteome</keyword>
<dbReference type="PANTHER" id="PTHR43133">
    <property type="entry name" value="RNA POLYMERASE ECF-TYPE SIGMA FACTO"/>
    <property type="match status" value="1"/>
</dbReference>
<dbReference type="SUPFAM" id="SSF88946">
    <property type="entry name" value="Sigma2 domain of RNA polymerase sigma factors"/>
    <property type="match status" value="1"/>
</dbReference>
<gene>
    <name evidence="9" type="ORF">FB468_2936</name>
</gene>
<proteinExistence type="inferred from homology"/>
<dbReference type="RefSeq" id="WP_141887979.1">
    <property type="nucleotide sequence ID" value="NZ_BAAAUY010000018.1"/>
</dbReference>
<keyword evidence="4 6" id="KW-0238">DNA-binding</keyword>
<evidence type="ECO:0000256" key="1">
    <source>
        <dbReference type="ARBA" id="ARBA00010641"/>
    </source>
</evidence>
<organism evidence="9 10">
    <name type="scientific">Leucobacter komagatae</name>
    <dbReference type="NCBI Taxonomy" id="55969"/>
    <lineage>
        <taxon>Bacteria</taxon>
        <taxon>Bacillati</taxon>
        <taxon>Actinomycetota</taxon>
        <taxon>Actinomycetes</taxon>
        <taxon>Micrococcales</taxon>
        <taxon>Microbacteriaceae</taxon>
        <taxon>Leucobacter</taxon>
    </lineage>
</organism>
<dbReference type="InterPro" id="IPR007627">
    <property type="entry name" value="RNA_pol_sigma70_r2"/>
</dbReference>
<evidence type="ECO:0000256" key="5">
    <source>
        <dbReference type="ARBA" id="ARBA00023163"/>
    </source>
</evidence>
<dbReference type="Pfam" id="PF04542">
    <property type="entry name" value="Sigma70_r2"/>
    <property type="match status" value="1"/>
</dbReference>
<dbReference type="InterPro" id="IPR013324">
    <property type="entry name" value="RNA_pol_sigma_r3/r4-like"/>
</dbReference>
<evidence type="ECO:0000256" key="4">
    <source>
        <dbReference type="ARBA" id="ARBA00023125"/>
    </source>
</evidence>
<evidence type="ECO:0000313" key="9">
    <source>
        <dbReference type="EMBL" id="TQL44865.1"/>
    </source>
</evidence>
<dbReference type="GO" id="GO:0016987">
    <property type="term" value="F:sigma factor activity"/>
    <property type="evidence" value="ECO:0007669"/>
    <property type="project" value="UniProtKB-KW"/>
</dbReference>
<evidence type="ECO:0000256" key="6">
    <source>
        <dbReference type="RuleBase" id="RU000716"/>
    </source>
</evidence>
<dbReference type="InterPro" id="IPR000838">
    <property type="entry name" value="RNA_pol_sigma70_ECF_CS"/>
</dbReference>
<accession>A0A542Y9X4</accession>
<evidence type="ECO:0000256" key="2">
    <source>
        <dbReference type="ARBA" id="ARBA00023015"/>
    </source>
</evidence>
<evidence type="ECO:0000259" key="8">
    <source>
        <dbReference type="Pfam" id="PF08281"/>
    </source>
</evidence>
<dbReference type="Gene3D" id="1.10.10.10">
    <property type="entry name" value="Winged helix-like DNA-binding domain superfamily/Winged helix DNA-binding domain"/>
    <property type="match status" value="1"/>
</dbReference>
<dbReference type="Proteomes" id="UP000319094">
    <property type="component" value="Unassembled WGS sequence"/>
</dbReference>
<dbReference type="AlphaFoldDB" id="A0A542Y9X4"/>
<keyword evidence="2 6" id="KW-0805">Transcription regulation</keyword>
<dbReference type="OrthoDB" id="7376212at2"/>
<dbReference type="InterPro" id="IPR013249">
    <property type="entry name" value="RNA_pol_sigma70_r4_t2"/>
</dbReference>
<dbReference type="InterPro" id="IPR013325">
    <property type="entry name" value="RNA_pol_sigma_r2"/>
</dbReference>
<sequence length="188" mass="21281">MREEQHRDEFAAATDRILAGRAADGDAEAFAALVRRYAPMMSAYARRILPGTSEIDDVVQETFITAWEQLSTLERPEQVKSWLMRITSRKAIDRIRATKVHSDFQEVEISVPQASDPPRRAEASAGVAALGEALGELPDRERQCWVLREIGGHSYEEISEELGIPLSTVRGQLARARKHIIVRMEEWR</sequence>
<name>A0A542Y9X4_9MICO</name>
<comment type="similarity">
    <text evidence="1 6">Belongs to the sigma-70 factor family. ECF subfamily.</text>
</comment>
<dbReference type="SUPFAM" id="SSF88659">
    <property type="entry name" value="Sigma3 and sigma4 domains of RNA polymerase sigma factors"/>
    <property type="match status" value="1"/>
</dbReference>
<evidence type="ECO:0000259" key="7">
    <source>
        <dbReference type="Pfam" id="PF04542"/>
    </source>
</evidence>
<dbReference type="PANTHER" id="PTHR43133:SF8">
    <property type="entry name" value="RNA POLYMERASE SIGMA FACTOR HI_1459-RELATED"/>
    <property type="match status" value="1"/>
</dbReference>
<feature type="domain" description="RNA polymerase sigma-70 region 2" evidence="7">
    <location>
        <begin position="33"/>
        <end position="98"/>
    </location>
</feature>
<dbReference type="EMBL" id="VFON01000001">
    <property type="protein sequence ID" value="TQL44865.1"/>
    <property type="molecule type" value="Genomic_DNA"/>
</dbReference>
<feature type="domain" description="RNA polymerase sigma factor 70 region 4 type 2" evidence="8">
    <location>
        <begin position="129"/>
        <end position="180"/>
    </location>
</feature>
<dbReference type="InterPro" id="IPR036388">
    <property type="entry name" value="WH-like_DNA-bd_sf"/>
</dbReference>
<dbReference type="InterPro" id="IPR014284">
    <property type="entry name" value="RNA_pol_sigma-70_dom"/>
</dbReference>
<dbReference type="CDD" id="cd06171">
    <property type="entry name" value="Sigma70_r4"/>
    <property type="match status" value="1"/>
</dbReference>
<protein>
    <recommendedName>
        <fullName evidence="6">RNA polymerase sigma factor</fullName>
    </recommendedName>
</protein>
<dbReference type="Pfam" id="PF08281">
    <property type="entry name" value="Sigma70_r4_2"/>
    <property type="match status" value="1"/>
</dbReference>
<reference evidence="9 10" key="1">
    <citation type="submission" date="2019-06" db="EMBL/GenBank/DDBJ databases">
        <title>Sequencing the genomes of 1000 actinobacteria strains.</title>
        <authorList>
            <person name="Klenk H.-P."/>
        </authorList>
    </citation>
    <scope>NUCLEOTIDE SEQUENCE [LARGE SCALE GENOMIC DNA]</scope>
    <source>
        <strain evidence="9 10">DSM 8803</strain>
    </source>
</reference>
<dbReference type="Gene3D" id="1.10.1740.10">
    <property type="match status" value="1"/>
</dbReference>
<keyword evidence="5 6" id="KW-0804">Transcription</keyword>
<dbReference type="GO" id="GO:0003677">
    <property type="term" value="F:DNA binding"/>
    <property type="evidence" value="ECO:0007669"/>
    <property type="project" value="UniProtKB-KW"/>
</dbReference>
<dbReference type="InterPro" id="IPR039425">
    <property type="entry name" value="RNA_pol_sigma-70-like"/>
</dbReference>
<evidence type="ECO:0000313" key="10">
    <source>
        <dbReference type="Proteomes" id="UP000319094"/>
    </source>
</evidence>
<dbReference type="NCBIfam" id="TIGR02937">
    <property type="entry name" value="sigma70-ECF"/>
    <property type="match status" value="1"/>
</dbReference>
<comment type="caution">
    <text evidence="9">The sequence shown here is derived from an EMBL/GenBank/DDBJ whole genome shotgun (WGS) entry which is preliminary data.</text>
</comment>